<organism evidence="2 3">
    <name type="scientific">Caerostris extrusa</name>
    <name type="common">Bark spider</name>
    <name type="synonym">Caerostris bankana</name>
    <dbReference type="NCBI Taxonomy" id="172846"/>
    <lineage>
        <taxon>Eukaryota</taxon>
        <taxon>Metazoa</taxon>
        <taxon>Ecdysozoa</taxon>
        <taxon>Arthropoda</taxon>
        <taxon>Chelicerata</taxon>
        <taxon>Arachnida</taxon>
        <taxon>Araneae</taxon>
        <taxon>Araneomorphae</taxon>
        <taxon>Entelegynae</taxon>
        <taxon>Araneoidea</taxon>
        <taxon>Araneidae</taxon>
        <taxon>Caerostris</taxon>
    </lineage>
</organism>
<dbReference type="Pfam" id="PF07034">
    <property type="entry name" value="ORC3_N"/>
    <property type="match status" value="1"/>
</dbReference>
<evidence type="ECO:0000313" key="2">
    <source>
        <dbReference type="EMBL" id="GIY44675.1"/>
    </source>
</evidence>
<evidence type="ECO:0000259" key="1">
    <source>
        <dbReference type="Pfam" id="PF07034"/>
    </source>
</evidence>
<proteinExistence type="predicted"/>
<dbReference type="GO" id="GO:0006270">
    <property type="term" value="P:DNA replication initiation"/>
    <property type="evidence" value="ECO:0007669"/>
    <property type="project" value="TreeGrafter"/>
</dbReference>
<protein>
    <submittedName>
        <fullName evidence="2">Origin recognition complex subunit 3</fullName>
    </submittedName>
</protein>
<feature type="domain" description="Origin recognition complex subunit 3 N-terminal" evidence="1">
    <location>
        <begin position="26"/>
        <end position="158"/>
    </location>
</feature>
<dbReference type="InterPro" id="IPR020795">
    <property type="entry name" value="ORC3"/>
</dbReference>
<dbReference type="GO" id="GO:0003688">
    <property type="term" value="F:DNA replication origin binding"/>
    <property type="evidence" value="ECO:0007669"/>
    <property type="project" value="TreeGrafter"/>
</dbReference>
<dbReference type="AlphaFoldDB" id="A0AAV4TIT5"/>
<dbReference type="PANTHER" id="PTHR12748">
    <property type="entry name" value="ORIGIN RECOGNITION COMPLEX SUBUNIT 3"/>
    <property type="match status" value="1"/>
</dbReference>
<dbReference type="PANTHER" id="PTHR12748:SF0">
    <property type="entry name" value="ORIGIN RECOGNITION COMPLEX SUBUNIT 3"/>
    <property type="match status" value="1"/>
</dbReference>
<gene>
    <name evidence="2" type="primary">Orc3_1</name>
    <name evidence="2" type="ORF">CEXT_239671</name>
</gene>
<dbReference type="InterPro" id="IPR045667">
    <property type="entry name" value="ORC3_N"/>
</dbReference>
<dbReference type="GO" id="GO:0005664">
    <property type="term" value="C:nuclear origin of replication recognition complex"/>
    <property type="evidence" value="ECO:0007669"/>
    <property type="project" value="InterPro"/>
</dbReference>
<dbReference type="Proteomes" id="UP001054945">
    <property type="component" value="Unassembled WGS sequence"/>
</dbReference>
<keyword evidence="3" id="KW-1185">Reference proteome</keyword>
<comment type="caution">
    <text evidence="2">The sequence shown here is derived from an EMBL/GenBank/DDBJ whole genome shotgun (WGS) entry which is preliminary data.</text>
</comment>
<reference evidence="2 3" key="1">
    <citation type="submission" date="2021-06" db="EMBL/GenBank/DDBJ databases">
        <title>Caerostris extrusa draft genome.</title>
        <authorList>
            <person name="Kono N."/>
            <person name="Arakawa K."/>
        </authorList>
    </citation>
    <scope>NUCLEOTIDE SEQUENCE [LARGE SCALE GENOMIC DNA]</scope>
</reference>
<evidence type="ECO:0000313" key="3">
    <source>
        <dbReference type="Proteomes" id="UP001054945"/>
    </source>
</evidence>
<dbReference type="GO" id="GO:0005656">
    <property type="term" value="C:nuclear pre-replicative complex"/>
    <property type="evidence" value="ECO:0007669"/>
    <property type="project" value="TreeGrafter"/>
</dbReference>
<dbReference type="GO" id="GO:0031261">
    <property type="term" value="C:DNA replication preinitiation complex"/>
    <property type="evidence" value="ECO:0007669"/>
    <property type="project" value="TreeGrafter"/>
</dbReference>
<dbReference type="EMBL" id="BPLR01011177">
    <property type="protein sequence ID" value="GIY44675.1"/>
    <property type="molecule type" value="Genomic_DNA"/>
</dbReference>
<name>A0AAV4TIT5_CAEEX</name>
<accession>A0AAV4TIT5</accession>
<sequence>MNIVLLLIRVVFVHKPKKIKSKKSTITHLSQKKDEQSLWNEIETKIKKTQEVPASVLVMGVNMPDHSHIFNLLEKHLHSNNICSTVILESKKCSSVSNMMQVILFEIHKKYQEVKSPSKKKNRNMDHKMQQISKTIVFLVQDVESFNPDILQKLIFLCYQ</sequence>